<keyword evidence="3" id="KW-0436">Ligase</keyword>
<dbReference type="InterPro" id="IPR007214">
    <property type="entry name" value="YbaK/aa-tRNA-synth-assoc-dom"/>
</dbReference>
<keyword evidence="4" id="KW-1185">Reference proteome</keyword>
<dbReference type="AlphaFoldDB" id="A0A848FJ43"/>
<gene>
    <name evidence="3" type="ORF">HHL10_29740</name>
</gene>
<dbReference type="CDD" id="cd04335">
    <property type="entry name" value="PrdX_deacylase"/>
    <property type="match status" value="1"/>
</dbReference>
<evidence type="ECO:0000259" key="2">
    <source>
        <dbReference type="Pfam" id="PF04073"/>
    </source>
</evidence>
<protein>
    <submittedName>
        <fullName evidence="3">Prolyl-tRNA synthetase associated domain-containing protein</fullName>
    </submittedName>
</protein>
<dbReference type="GO" id="GO:0004812">
    <property type="term" value="F:aminoacyl-tRNA ligase activity"/>
    <property type="evidence" value="ECO:0007669"/>
    <property type="project" value="UniProtKB-KW"/>
</dbReference>
<dbReference type="PANTHER" id="PTHR31423:SF3">
    <property type="entry name" value="PROLYL-TRNA SYNTHETASE ASSOCIATED DOMAIN-CONTAINING PROTEIN 1-RELATED"/>
    <property type="match status" value="1"/>
</dbReference>
<dbReference type="EMBL" id="JABBFW010000064">
    <property type="protein sequence ID" value="NML19156.1"/>
    <property type="molecule type" value="Genomic_DNA"/>
</dbReference>
<keyword evidence="3" id="KW-0030">Aminoacyl-tRNA synthetase</keyword>
<accession>A0A848FJ43</accession>
<dbReference type="GO" id="GO:0002161">
    <property type="term" value="F:aminoacyl-tRNA deacylase activity"/>
    <property type="evidence" value="ECO:0007669"/>
    <property type="project" value="InterPro"/>
</dbReference>
<feature type="domain" description="YbaK/aminoacyl-tRNA synthetase-associated" evidence="2">
    <location>
        <begin position="29"/>
        <end position="153"/>
    </location>
</feature>
<reference evidence="3 4" key="1">
    <citation type="submission" date="2020-04" db="EMBL/GenBank/DDBJ databases">
        <title>Azohydromonas sp. isolated from soil.</title>
        <authorList>
            <person name="Dahal R.H."/>
        </authorList>
    </citation>
    <scope>NUCLEOTIDE SEQUENCE [LARGE SCALE GENOMIC DNA]</scope>
    <source>
        <strain evidence="3 4">G-1-1-14</strain>
    </source>
</reference>
<sequence>METDLPTSPADELLLLLDRNQLPYDIAEHEPVFTIADALAAAPDIDGFKTKNVFLRDAKGTRHFLVIVPHDMRLDLQALARTLESTKLSMGSAERLQRYLGVTPGAVSVFALLNDKGRAVELVFDQRVWDAQKLQAHPLRNTATVAIDRQALAGFLALTGHVPKVIQI</sequence>
<evidence type="ECO:0000313" key="3">
    <source>
        <dbReference type="EMBL" id="NML19156.1"/>
    </source>
</evidence>
<organism evidence="3 4">
    <name type="scientific">Azohydromonas caseinilytica</name>
    <dbReference type="NCBI Taxonomy" id="2728836"/>
    <lineage>
        <taxon>Bacteria</taxon>
        <taxon>Pseudomonadati</taxon>
        <taxon>Pseudomonadota</taxon>
        <taxon>Betaproteobacteria</taxon>
        <taxon>Burkholderiales</taxon>
        <taxon>Sphaerotilaceae</taxon>
        <taxon>Azohydromonas</taxon>
    </lineage>
</organism>
<proteinExistence type="inferred from homology"/>
<dbReference type="Pfam" id="PF04073">
    <property type="entry name" value="tRNA_edit"/>
    <property type="match status" value="1"/>
</dbReference>
<dbReference type="Proteomes" id="UP000574067">
    <property type="component" value="Unassembled WGS sequence"/>
</dbReference>
<dbReference type="Gene3D" id="3.90.960.10">
    <property type="entry name" value="YbaK/aminoacyl-tRNA synthetase-associated domain"/>
    <property type="match status" value="1"/>
</dbReference>
<dbReference type="PANTHER" id="PTHR31423">
    <property type="entry name" value="YBAK DOMAIN-CONTAINING PROTEIN"/>
    <property type="match status" value="1"/>
</dbReference>
<evidence type="ECO:0000256" key="1">
    <source>
        <dbReference type="ARBA" id="ARBA00010201"/>
    </source>
</evidence>
<comment type="similarity">
    <text evidence="1">Belongs to the PRORSD1 family.</text>
</comment>
<dbReference type="InterPro" id="IPR036754">
    <property type="entry name" value="YbaK/aa-tRNA-synt-asso_dom_sf"/>
</dbReference>
<name>A0A848FJ43_9BURK</name>
<dbReference type="SUPFAM" id="SSF55826">
    <property type="entry name" value="YbaK/ProRS associated domain"/>
    <property type="match status" value="1"/>
</dbReference>
<evidence type="ECO:0000313" key="4">
    <source>
        <dbReference type="Proteomes" id="UP000574067"/>
    </source>
</evidence>
<comment type="caution">
    <text evidence="3">The sequence shown here is derived from an EMBL/GenBank/DDBJ whole genome shotgun (WGS) entry which is preliminary data.</text>
</comment>
<dbReference type="InterPro" id="IPR040285">
    <property type="entry name" value="ProX/PRXD1"/>
</dbReference>